<feature type="compositionally biased region" description="Low complexity" evidence="2">
    <location>
        <begin position="577"/>
        <end position="590"/>
    </location>
</feature>
<feature type="compositionally biased region" description="Polar residues" evidence="2">
    <location>
        <begin position="484"/>
        <end position="498"/>
    </location>
</feature>
<evidence type="ECO:0000313" key="3">
    <source>
        <dbReference type="EMBL" id="QBM88931.1"/>
    </source>
</evidence>
<feature type="compositionally biased region" description="Low complexity" evidence="2">
    <location>
        <begin position="615"/>
        <end position="627"/>
    </location>
</feature>
<dbReference type="EMBL" id="CP034458">
    <property type="protein sequence ID" value="QBM88931.1"/>
    <property type="molecule type" value="Genomic_DNA"/>
</dbReference>
<accession>A0A4P6XSI5</accession>
<keyword evidence="4" id="KW-1185">Reference proteome</keyword>
<feature type="region of interest" description="Disordered" evidence="2">
    <location>
        <begin position="1094"/>
        <end position="1128"/>
    </location>
</feature>
<keyword evidence="1" id="KW-0175">Coiled coil</keyword>
<dbReference type="STRING" id="2163413.A0A4P6XSI5"/>
<feature type="compositionally biased region" description="Basic and acidic residues" evidence="2">
    <location>
        <begin position="781"/>
        <end position="790"/>
    </location>
</feature>
<evidence type="ECO:0000256" key="1">
    <source>
        <dbReference type="SAM" id="Coils"/>
    </source>
</evidence>
<feature type="compositionally biased region" description="Polar residues" evidence="2">
    <location>
        <begin position="683"/>
        <end position="701"/>
    </location>
</feature>
<feature type="region of interest" description="Disordered" evidence="2">
    <location>
        <begin position="781"/>
        <end position="843"/>
    </location>
</feature>
<feature type="compositionally biased region" description="Low complexity" evidence="2">
    <location>
        <begin position="548"/>
        <end position="559"/>
    </location>
</feature>
<dbReference type="Proteomes" id="UP000292447">
    <property type="component" value="Chromosome III"/>
</dbReference>
<evidence type="ECO:0000256" key="2">
    <source>
        <dbReference type="SAM" id="MobiDB-lite"/>
    </source>
</evidence>
<feature type="compositionally biased region" description="Basic and acidic residues" evidence="2">
    <location>
        <begin position="511"/>
        <end position="522"/>
    </location>
</feature>
<feature type="compositionally biased region" description="Polar residues" evidence="2">
    <location>
        <begin position="392"/>
        <end position="403"/>
    </location>
</feature>
<feature type="compositionally biased region" description="Polar residues" evidence="2">
    <location>
        <begin position="458"/>
        <end position="469"/>
    </location>
</feature>
<feature type="compositionally biased region" description="Polar residues" evidence="2">
    <location>
        <begin position="565"/>
        <end position="575"/>
    </location>
</feature>
<feature type="compositionally biased region" description="Low complexity" evidence="2">
    <location>
        <begin position="659"/>
        <end position="681"/>
    </location>
</feature>
<evidence type="ECO:0000313" key="4">
    <source>
        <dbReference type="Proteomes" id="UP000292447"/>
    </source>
</evidence>
<feature type="region of interest" description="Disordered" evidence="2">
    <location>
        <begin position="327"/>
        <end position="741"/>
    </location>
</feature>
<proteinExistence type="predicted"/>
<feature type="compositionally biased region" description="Polar residues" evidence="2">
    <location>
        <begin position="329"/>
        <end position="369"/>
    </location>
</feature>
<reference evidence="4" key="1">
    <citation type="submission" date="2019-03" db="EMBL/GenBank/DDBJ databases">
        <title>Snf2 controls pulcherriminic acid biosynthesis and connects pigmentation and antifungal activity of the yeast Metschnikowia pulcherrima.</title>
        <authorList>
            <person name="Gore-Lloyd D."/>
            <person name="Sumann I."/>
            <person name="Brachmann A.O."/>
            <person name="Schneeberger K."/>
            <person name="Ortiz-Merino R.A."/>
            <person name="Moreno-Beltran M."/>
            <person name="Schlaefli M."/>
            <person name="Kirner P."/>
            <person name="Santos Kron A."/>
            <person name="Wolfe K.H."/>
            <person name="Piel J."/>
            <person name="Ahrens C.H."/>
            <person name="Henk D."/>
            <person name="Freimoser F.M."/>
        </authorList>
    </citation>
    <scope>NUCLEOTIDE SEQUENCE [LARGE SCALE GENOMIC DNA]</scope>
    <source>
        <strain evidence="4">APC 1.2</strain>
    </source>
</reference>
<dbReference type="AlphaFoldDB" id="A0A4P6XSI5"/>
<feature type="compositionally biased region" description="Polar residues" evidence="2">
    <location>
        <begin position="523"/>
        <end position="533"/>
    </location>
</feature>
<protein>
    <submittedName>
        <fullName evidence="3">Uncharacterized protein</fullName>
    </submittedName>
</protein>
<feature type="compositionally biased region" description="Basic and acidic residues" evidence="2">
    <location>
        <begin position="471"/>
        <end position="483"/>
    </location>
</feature>
<organism evidence="3 4">
    <name type="scientific">Metschnikowia aff. pulcherrima</name>
    <dbReference type="NCBI Taxonomy" id="2163413"/>
    <lineage>
        <taxon>Eukaryota</taxon>
        <taxon>Fungi</taxon>
        <taxon>Dikarya</taxon>
        <taxon>Ascomycota</taxon>
        <taxon>Saccharomycotina</taxon>
        <taxon>Pichiomycetes</taxon>
        <taxon>Metschnikowiaceae</taxon>
        <taxon>Metschnikowia</taxon>
    </lineage>
</organism>
<feature type="compositionally biased region" description="Basic and acidic residues" evidence="2">
    <location>
        <begin position="706"/>
        <end position="720"/>
    </location>
</feature>
<sequence>MESSRAQVRLQLLASENGLLDYSEVNTMSGFASHGRMQHPGIPPQMQYQNAQAINDQQMGGQQNFGYSNHDLVTPVLQNAANSSVPSSRKTSMNSLSMQRFFRRKGNQGGHFDEDTGADINELPSAAMSFNDITHLRGSGRYNTSAYGNLDTAPIIPVMGMAGSGGAKSLNNVQYRKFMNHQKKLNLAQSARAMSLAGGGNPMAEQDPRSMSFTNAPNSRNNSLGNPMNGMGTPNSRAMSLNSNAMFGGKPNTAYGYGPGQRPQQSMNGQGMSQYNQGAQMPQMQHGSPYMGRPIHQASSPKPNMQMHGPASPQFSHQGMNQMHLRSGAPQTFRGTPQGPRANSLSSNGMLMSHNQMGPYGQRTQSMTNGLGFAPAQQRAPNGMMAGAPRDTFQQGQISQNQMPGAEQYAQPPRSLAPPKTEASTESLMNVMEEEEDEDRSKAKPEGKSTDSLKFGVSANTSLPLSGPNSDDDHVYKFDDHDSPQVSRKSTVKKSNSMRVRKLDLFNTHSKSAEPEAVDTRQSKTPTNDTSVSFRMRSSGDLFDISDDASNNNENSDSSGLMPGANTNTSPTGSGISEAAPDASEESSPANSQKNQRPLKLKSLTQNTAFSKFRITSSSSQTTPSIILNVDDVTVKSPSADQTVRKGSDSPEELSDLGAGSTSSEAAESQSRSSAYSAETSKNPETNPTRDSIISEKSQLGVQEVIDGKESHAHENDRPVSRSKSRGSTGPSDIDSTKRFSFPTAVLNRDSSISRSNSELKMKGLVPSSALLRADTSDSIATRDPDLEKKEKRKSMSSMTSRSKSLIKRLSFSSSKRTVTEDVEGGGQSSGRNRISSAGLRASPKPLSFTKEELAVLTCNNELQSELQLVTSELALSIKRELSLEAQMRSRSGVSDIAEAKKAVAREELEKAKIIVELQEKLNQERKLRFISEEHAILSEHGQSPSALKLDYEKNEIYNQLLAKSDMVIQLQDRLDEALTANAVNTEDNLVLRFNELLKENSELKSRLETKADANSLSLRDGDHAEMDSEEFYHEYDQALIMSLKTQRDELREMITKLTSSRDVELKVAHEKIKTLEAKLEKVNSINYKLSKRVESAQSSTGPRFPSGQGGKLQGFSIVSPSKKLFDD</sequence>
<feature type="coiled-coil region" evidence="1">
    <location>
        <begin position="1041"/>
        <end position="1086"/>
    </location>
</feature>
<gene>
    <name evidence="3" type="ORF">METSCH_C09120</name>
</gene>
<feature type="compositionally biased region" description="Basic and acidic residues" evidence="2">
    <location>
        <begin position="439"/>
        <end position="451"/>
    </location>
</feature>
<name>A0A4P6XSI5_9ASCO</name>